<dbReference type="InterPro" id="IPR000257">
    <property type="entry name" value="Uroporphyrinogen_deCOase"/>
</dbReference>
<dbReference type="GO" id="GO:0004853">
    <property type="term" value="F:uroporphyrinogen decarboxylase activity"/>
    <property type="evidence" value="ECO:0007669"/>
    <property type="project" value="InterPro"/>
</dbReference>
<dbReference type="Proteomes" id="UP000515860">
    <property type="component" value="Chromosome"/>
</dbReference>
<dbReference type="PANTHER" id="PTHR47099:SF1">
    <property type="entry name" value="METHYLCOBAMIDE:COM METHYLTRANSFERASE MTBA"/>
    <property type="match status" value="1"/>
</dbReference>
<dbReference type="KEGG" id="whj:H9Q79_09805"/>
<keyword evidence="2" id="KW-0489">Methyltransferase</keyword>
<dbReference type="Gene3D" id="3.20.20.210">
    <property type="match status" value="1"/>
</dbReference>
<sequence length="407" mass="46549">MTSRERVRKVLNHEEADRMPIDFGAMRSTGMTAVAYNNLKKYLGLSTETTKIYDIWQQLAEPEMNLIERFHGDVVQLHRLAPSFNIPIDEWKMGADVEGTPSLVAKNFNPVTNERGDKLLLNPDGTVIAHLPAGGYYYDQVNHPLSDAETTKDIDDRIDFSVMTQEEAEWLHKEAKRLYETTDKAILAEFVGSAFYESGQYDFGYDVYYENLVIEKELVHHYNARRLEMLKASARTYLDAVGDYIDVFHMGDDLGTQQAPQISMDMYREMIKPYHKELFQYIHKLRPNVKIFYHCCGSIYPFIPDLIDAGIDILNPVQLTAKNMDARQLKEEFGDQLTFWGGGCNMTTTGTNGTLEEIEAEVKELSGIFKKGGGYVFNQVHNIQNDVTPERAIAIYDAAYKYSSYDK</sequence>
<dbReference type="GO" id="GO:0032259">
    <property type="term" value="P:methylation"/>
    <property type="evidence" value="ECO:0007669"/>
    <property type="project" value="UniProtKB-KW"/>
</dbReference>
<keyword evidence="3" id="KW-1185">Reference proteome</keyword>
<dbReference type="AlphaFoldDB" id="A0A7G9G8W4"/>
<dbReference type="GO" id="GO:0006779">
    <property type="term" value="P:porphyrin-containing compound biosynthetic process"/>
    <property type="evidence" value="ECO:0007669"/>
    <property type="project" value="InterPro"/>
</dbReference>
<evidence type="ECO:0000259" key="1">
    <source>
        <dbReference type="Pfam" id="PF01208"/>
    </source>
</evidence>
<dbReference type="GO" id="GO:0008168">
    <property type="term" value="F:methyltransferase activity"/>
    <property type="evidence" value="ECO:0007669"/>
    <property type="project" value="UniProtKB-KW"/>
</dbReference>
<feature type="domain" description="Uroporphyrinogen decarboxylase (URO-D)" evidence="1">
    <location>
        <begin position="203"/>
        <end position="402"/>
    </location>
</feature>
<dbReference type="PANTHER" id="PTHR47099">
    <property type="entry name" value="METHYLCOBAMIDE:COM METHYLTRANSFERASE MTBA"/>
    <property type="match status" value="1"/>
</dbReference>
<dbReference type="Pfam" id="PF01208">
    <property type="entry name" value="URO-D"/>
    <property type="match status" value="1"/>
</dbReference>
<proteinExistence type="predicted"/>
<dbReference type="SUPFAM" id="SSF51726">
    <property type="entry name" value="UROD/MetE-like"/>
    <property type="match status" value="1"/>
</dbReference>
<organism evidence="2 3">
    <name type="scientific">Wansuia hejianensis</name>
    <dbReference type="NCBI Taxonomy" id="2763667"/>
    <lineage>
        <taxon>Bacteria</taxon>
        <taxon>Bacillati</taxon>
        <taxon>Bacillota</taxon>
        <taxon>Clostridia</taxon>
        <taxon>Lachnospirales</taxon>
        <taxon>Lachnospiraceae</taxon>
        <taxon>Wansuia</taxon>
    </lineage>
</organism>
<name>A0A7G9G8W4_9FIRM</name>
<gene>
    <name evidence="2" type="ORF">H9Q79_09805</name>
</gene>
<evidence type="ECO:0000313" key="2">
    <source>
        <dbReference type="EMBL" id="QNM07246.1"/>
    </source>
</evidence>
<dbReference type="InterPro" id="IPR052024">
    <property type="entry name" value="Methanogen_methyltrans"/>
</dbReference>
<protein>
    <submittedName>
        <fullName evidence="2">Methyltransferase</fullName>
    </submittedName>
</protein>
<dbReference type="InterPro" id="IPR038071">
    <property type="entry name" value="UROD/MetE-like_sf"/>
</dbReference>
<keyword evidence="2" id="KW-0808">Transferase</keyword>
<evidence type="ECO:0000313" key="3">
    <source>
        <dbReference type="Proteomes" id="UP000515860"/>
    </source>
</evidence>
<accession>A0A7G9G8W4</accession>
<dbReference type="RefSeq" id="WP_249328187.1">
    <property type="nucleotide sequence ID" value="NZ_CP060635.1"/>
</dbReference>
<reference evidence="2 3" key="1">
    <citation type="submission" date="2020-08" db="EMBL/GenBank/DDBJ databases">
        <authorList>
            <person name="Liu C."/>
            <person name="Sun Q."/>
        </authorList>
    </citation>
    <scope>NUCLEOTIDE SEQUENCE [LARGE SCALE GENOMIC DNA]</scope>
    <source>
        <strain evidence="2 3">NSJ-29</strain>
    </source>
</reference>
<dbReference type="EMBL" id="CP060635">
    <property type="protein sequence ID" value="QNM07246.1"/>
    <property type="molecule type" value="Genomic_DNA"/>
</dbReference>